<organism evidence="1 2">
    <name type="scientific">Nocardioides exalbidus</name>
    <dbReference type="NCBI Taxonomy" id="402596"/>
    <lineage>
        <taxon>Bacteria</taxon>
        <taxon>Bacillati</taxon>
        <taxon>Actinomycetota</taxon>
        <taxon>Actinomycetes</taxon>
        <taxon>Propionibacteriales</taxon>
        <taxon>Nocardioidaceae</taxon>
        <taxon>Nocardioides</taxon>
    </lineage>
</organism>
<dbReference type="EMBL" id="FNRT01000002">
    <property type="protein sequence ID" value="SED26222.1"/>
    <property type="molecule type" value="Genomic_DNA"/>
</dbReference>
<dbReference type="OrthoDB" id="3236524at2"/>
<evidence type="ECO:0000313" key="2">
    <source>
        <dbReference type="Proteomes" id="UP000198742"/>
    </source>
</evidence>
<dbReference type="AlphaFoldDB" id="A0A1H4Z7N5"/>
<accession>A0A1H4Z7N5</accession>
<evidence type="ECO:0000313" key="1">
    <source>
        <dbReference type="EMBL" id="SED26222.1"/>
    </source>
</evidence>
<dbReference type="Proteomes" id="UP000198742">
    <property type="component" value="Unassembled WGS sequence"/>
</dbReference>
<dbReference type="RefSeq" id="WP_090971485.1">
    <property type="nucleotide sequence ID" value="NZ_FNRT01000002.1"/>
</dbReference>
<dbReference type="SUPFAM" id="SSF159888">
    <property type="entry name" value="YdhG-like"/>
    <property type="match status" value="1"/>
</dbReference>
<proteinExistence type="predicted"/>
<reference evidence="2" key="1">
    <citation type="submission" date="2016-10" db="EMBL/GenBank/DDBJ databases">
        <authorList>
            <person name="Varghese N."/>
            <person name="Submissions S."/>
        </authorList>
    </citation>
    <scope>NUCLEOTIDE SEQUENCE [LARGE SCALE GENOMIC DNA]</scope>
    <source>
        <strain evidence="2">DSM 22017</strain>
    </source>
</reference>
<keyword evidence="2" id="KW-1185">Reference proteome</keyword>
<protein>
    <submittedName>
        <fullName evidence="1">Uncharacterized conserved protein YdhG, YjbR/CyaY-like superfamily, DUF1801 family</fullName>
    </submittedName>
</protein>
<name>A0A1H4Z7N5_9ACTN</name>
<gene>
    <name evidence="1" type="ORF">SAMN04489844_4043</name>
</gene>
<dbReference type="Gene3D" id="3.90.1150.200">
    <property type="match status" value="1"/>
</dbReference>
<sequence length="119" mass="13459">MPKFASVDDYLASLPAEQREVIEEVERRVLVVAPDAERVIRYDMPTWQVEGASLVHVAAWKKHLSLYLVPPAGDLDLDADLVPYAGARGTLKLPYPDVDHDLVERVVRRLFETRATPRP</sequence>